<dbReference type="AlphaFoldDB" id="A0A931NEG6"/>
<keyword evidence="1" id="KW-0805">Transcription regulation</keyword>
<proteinExistence type="predicted"/>
<comment type="caution">
    <text evidence="5">The sequence shown here is derived from an EMBL/GenBank/DDBJ whole genome shotgun (WGS) entry which is preliminary data.</text>
</comment>
<dbReference type="InterPro" id="IPR023187">
    <property type="entry name" value="Tscrpt_reg_MarR-type_CS"/>
</dbReference>
<dbReference type="GO" id="GO:0003700">
    <property type="term" value="F:DNA-binding transcription factor activity"/>
    <property type="evidence" value="ECO:0007669"/>
    <property type="project" value="InterPro"/>
</dbReference>
<feature type="domain" description="HTH marR-type" evidence="4">
    <location>
        <begin position="22"/>
        <end position="158"/>
    </location>
</feature>
<reference evidence="5" key="1">
    <citation type="submission" date="2020-12" db="EMBL/GenBank/DDBJ databases">
        <title>The genome sequence of Inhella sp. 4Y17.</title>
        <authorList>
            <person name="Liu Y."/>
        </authorList>
    </citation>
    <scope>NUCLEOTIDE SEQUENCE</scope>
    <source>
        <strain evidence="5">4Y10</strain>
    </source>
</reference>
<dbReference type="EMBL" id="JAEDAL010000006">
    <property type="protein sequence ID" value="MBH9553669.1"/>
    <property type="molecule type" value="Genomic_DNA"/>
</dbReference>
<keyword evidence="3" id="KW-0804">Transcription</keyword>
<gene>
    <name evidence="5" type="ORF">I7X43_12530</name>
</gene>
<accession>A0A931NEG6</accession>
<evidence type="ECO:0000256" key="2">
    <source>
        <dbReference type="ARBA" id="ARBA00023125"/>
    </source>
</evidence>
<dbReference type="GO" id="GO:0003677">
    <property type="term" value="F:DNA binding"/>
    <property type="evidence" value="ECO:0007669"/>
    <property type="project" value="UniProtKB-KW"/>
</dbReference>
<dbReference type="Proteomes" id="UP000620139">
    <property type="component" value="Unassembled WGS sequence"/>
</dbReference>
<dbReference type="SMART" id="SM00347">
    <property type="entry name" value="HTH_MARR"/>
    <property type="match status" value="1"/>
</dbReference>
<dbReference type="PANTHER" id="PTHR33164">
    <property type="entry name" value="TRANSCRIPTIONAL REGULATOR, MARR FAMILY"/>
    <property type="match status" value="1"/>
</dbReference>
<dbReference type="InterPro" id="IPR036390">
    <property type="entry name" value="WH_DNA-bd_sf"/>
</dbReference>
<dbReference type="PROSITE" id="PS01117">
    <property type="entry name" value="HTH_MARR_1"/>
    <property type="match status" value="1"/>
</dbReference>
<dbReference type="RefSeq" id="WP_198101282.1">
    <property type="nucleotide sequence ID" value="NZ_JAEDAL010000006.1"/>
</dbReference>
<dbReference type="PANTHER" id="PTHR33164:SF43">
    <property type="entry name" value="HTH-TYPE TRANSCRIPTIONAL REPRESSOR YETL"/>
    <property type="match status" value="1"/>
</dbReference>
<organism evidence="5 6">
    <name type="scientific">Inhella gelatinilytica</name>
    <dbReference type="NCBI Taxonomy" id="2795030"/>
    <lineage>
        <taxon>Bacteria</taxon>
        <taxon>Pseudomonadati</taxon>
        <taxon>Pseudomonadota</taxon>
        <taxon>Betaproteobacteria</taxon>
        <taxon>Burkholderiales</taxon>
        <taxon>Sphaerotilaceae</taxon>
        <taxon>Inhella</taxon>
    </lineage>
</organism>
<evidence type="ECO:0000256" key="1">
    <source>
        <dbReference type="ARBA" id="ARBA00023015"/>
    </source>
</evidence>
<evidence type="ECO:0000313" key="6">
    <source>
        <dbReference type="Proteomes" id="UP000620139"/>
    </source>
</evidence>
<dbReference type="GO" id="GO:0006950">
    <property type="term" value="P:response to stress"/>
    <property type="evidence" value="ECO:0007669"/>
    <property type="project" value="TreeGrafter"/>
</dbReference>
<keyword evidence="6" id="KW-1185">Reference proteome</keyword>
<evidence type="ECO:0000313" key="5">
    <source>
        <dbReference type="EMBL" id="MBH9553669.1"/>
    </source>
</evidence>
<dbReference type="InterPro" id="IPR039422">
    <property type="entry name" value="MarR/SlyA-like"/>
</dbReference>
<dbReference type="Gene3D" id="1.10.10.10">
    <property type="entry name" value="Winged helix-like DNA-binding domain superfamily/Winged helix DNA-binding domain"/>
    <property type="match status" value="1"/>
</dbReference>
<dbReference type="InterPro" id="IPR036388">
    <property type="entry name" value="WH-like_DNA-bd_sf"/>
</dbReference>
<evidence type="ECO:0000259" key="4">
    <source>
        <dbReference type="PROSITE" id="PS50995"/>
    </source>
</evidence>
<sequence length="187" mass="19942">MPRSALRPPEVQTTTLVEGEPSHRVLRRFRMVFNAVKTHFQQVEREAGVGGAQLWALSLVQAKPRVGVGALARAMDIHQATASNLVRGLVDSGYLTSTRSDQDRRISVLQLTAAGAAVLERAPGPFSGVLPAALAQLDPATLERLDADLAELLSRLKPDRGAARIPLADLQTMGPRDHAAGSASSAR</sequence>
<name>A0A931NEG6_9BURK</name>
<evidence type="ECO:0000256" key="3">
    <source>
        <dbReference type="ARBA" id="ARBA00023163"/>
    </source>
</evidence>
<dbReference type="Pfam" id="PF12802">
    <property type="entry name" value="MarR_2"/>
    <property type="match status" value="1"/>
</dbReference>
<protein>
    <submittedName>
        <fullName evidence="5">MarR family transcriptional regulator</fullName>
    </submittedName>
</protein>
<keyword evidence="2" id="KW-0238">DNA-binding</keyword>
<dbReference type="PROSITE" id="PS50995">
    <property type="entry name" value="HTH_MARR_2"/>
    <property type="match status" value="1"/>
</dbReference>
<dbReference type="InterPro" id="IPR000835">
    <property type="entry name" value="HTH_MarR-typ"/>
</dbReference>
<dbReference type="SUPFAM" id="SSF46785">
    <property type="entry name" value="Winged helix' DNA-binding domain"/>
    <property type="match status" value="1"/>
</dbReference>